<evidence type="ECO:0000313" key="2">
    <source>
        <dbReference type="EMBL" id="PMD18829.1"/>
    </source>
</evidence>
<proteinExistence type="predicted"/>
<accession>A0A2J6PXR6</accession>
<protein>
    <submittedName>
        <fullName evidence="2">Uncharacterized protein</fullName>
    </submittedName>
</protein>
<keyword evidence="1" id="KW-1133">Transmembrane helix</keyword>
<sequence length="135" mass="14979">MVGREYWSITGKITSFLLIPPKSLPDSFLSIQIEKEQNAAAVKAPHRDNCCVTFTDASPDLERAITQGQGSNCCVRFRSSKSSAHREQMRIRKIVAFTLLVVPMLLFLGAILTSSFTKEKPSLNMEGESTSLKLD</sequence>
<evidence type="ECO:0000256" key="1">
    <source>
        <dbReference type="SAM" id="Phobius"/>
    </source>
</evidence>
<gene>
    <name evidence="2" type="ORF">NA56DRAFT_647704</name>
</gene>
<dbReference type="EMBL" id="KZ613492">
    <property type="protein sequence ID" value="PMD18829.1"/>
    <property type="molecule type" value="Genomic_DNA"/>
</dbReference>
<dbReference type="OrthoDB" id="3561481at2759"/>
<keyword evidence="1" id="KW-0812">Transmembrane</keyword>
<name>A0A2J6PXR6_9HELO</name>
<keyword evidence="1" id="KW-0472">Membrane</keyword>
<organism evidence="2 3">
    <name type="scientific">Hyaloscypha hepaticicola</name>
    <dbReference type="NCBI Taxonomy" id="2082293"/>
    <lineage>
        <taxon>Eukaryota</taxon>
        <taxon>Fungi</taxon>
        <taxon>Dikarya</taxon>
        <taxon>Ascomycota</taxon>
        <taxon>Pezizomycotina</taxon>
        <taxon>Leotiomycetes</taxon>
        <taxon>Helotiales</taxon>
        <taxon>Hyaloscyphaceae</taxon>
        <taxon>Hyaloscypha</taxon>
    </lineage>
</organism>
<feature type="transmembrane region" description="Helical" evidence="1">
    <location>
        <begin position="94"/>
        <end position="116"/>
    </location>
</feature>
<evidence type="ECO:0000313" key="3">
    <source>
        <dbReference type="Proteomes" id="UP000235672"/>
    </source>
</evidence>
<dbReference type="AlphaFoldDB" id="A0A2J6PXR6"/>
<reference evidence="2 3" key="1">
    <citation type="submission" date="2016-05" db="EMBL/GenBank/DDBJ databases">
        <title>A degradative enzymes factory behind the ericoid mycorrhizal symbiosis.</title>
        <authorList>
            <consortium name="DOE Joint Genome Institute"/>
            <person name="Martino E."/>
            <person name="Morin E."/>
            <person name="Grelet G."/>
            <person name="Kuo A."/>
            <person name="Kohler A."/>
            <person name="Daghino S."/>
            <person name="Barry K."/>
            <person name="Choi C."/>
            <person name="Cichocki N."/>
            <person name="Clum A."/>
            <person name="Copeland A."/>
            <person name="Hainaut M."/>
            <person name="Haridas S."/>
            <person name="Labutti K."/>
            <person name="Lindquist E."/>
            <person name="Lipzen A."/>
            <person name="Khouja H.-R."/>
            <person name="Murat C."/>
            <person name="Ohm R."/>
            <person name="Olson A."/>
            <person name="Spatafora J."/>
            <person name="Veneault-Fourrey C."/>
            <person name="Henrissat B."/>
            <person name="Grigoriev I."/>
            <person name="Martin F."/>
            <person name="Perotto S."/>
        </authorList>
    </citation>
    <scope>NUCLEOTIDE SEQUENCE [LARGE SCALE GENOMIC DNA]</scope>
    <source>
        <strain evidence="2 3">UAMH 7357</strain>
    </source>
</reference>
<dbReference type="Proteomes" id="UP000235672">
    <property type="component" value="Unassembled WGS sequence"/>
</dbReference>
<keyword evidence="3" id="KW-1185">Reference proteome</keyword>